<feature type="repeat" description="ANK" evidence="3">
    <location>
        <begin position="432"/>
        <end position="464"/>
    </location>
</feature>
<feature type="repeat" description="ANK" evidence="3">
    <location>
        <begin position="290"/>
        <end position="322"/>
    </location>
</feature>
<dbReference type="EMBL" id="GL349443">
    <property type="protein sequence ID" value="KNC46491.1"/>
    <property type="molecule type" value="Genomic_DNA"/>
</dbReference>
<reference evidence="5 6" key="1">
    <citation type="submission" date="2010-05" db="EMBL/GenBank/DDBJ databases">
        <title>The Genome Sequence of Thecamonas trahens ATCC 50062.</title>
        <authorList>
            <consortium name="The Broad Institute Genome Sequencing Platform"/>
            <person name="Russ C."/>
            <person name="Cuomo C."/>
            <person name="Shea T."/>
            <person name="Young S.K."/>
            <person name="Zeng Q."/>
            <person name="Koehrsen M."/>
            <person name="Haas B."/>
            <person name="Borodovsky M."/>
            <person name="Guigo R."/>
            <person name="Alvarado L."/>
            <person name="Berlin A."/>
            <person name="Bochicchio J."/>
            <person name="Borenstein D."/>
            <person name="Chapman S."/>
            <person name="Chen Z."/>
            <person name="Freedman E."/>
            <person name="Gellesch M."/>
            <person name="Goldberg J."/>
            <person name="Griggs A."/>
            <person name="Gujja S."/>
            <person name="Heilman E."/>
            <person name="Heiman D."/>
            <person name="Hepburn T."/>
            <person name="Howarth C."/>
            <person name="Jen D."/>
            <person name="Larson L."/>
            <person name="Mehta T."/>
            <person name="Park D."/>
            <person name="Pearson M."/>
            <person name="Roberts A."/>
            <person name="Saif S."/>
            <person name="Shenoy N."/>
            <person name="Sisk P."/>
            <person name="Stolte C."/>
            <person name="Sykes S."/>
            <person name="Thomson T."/>
            <person name="Walk T."/>
            <person name="White J."/>
            <person name="Yandava C."/>
            <person name="Burger G."/>
            <person name="Gray M.W."/>
            <person name="Holland P.W.H."/>
            <person name="King N."/>
            <person name="Lang F.B.F."/>
            <person name="Roger A.J."/>
            <person name="Ruiz-Trillo I."/>
            <person name="Lander E."/>
            <person name="Nusbaum C."/>
        </authorList>
    </citation>
    <scope>NUCLEOTIDE SEQUENCE [LARGE SCALE GENOMIC DNA]</scope>
    <source>
        <strain evidence="5 6">ATCC 50062</strain>
    </source>
</reference>
<dbReference type="Gene3D" id="1.25.40.20">
    <property type="entry name" value="Ankyrin repeat-containing domain"/>
    <property type="match status" value="10"/>
</dbReference>
<accession>A0A0L0D2R1</accession>
<dbReference type="PROSITE" id="PS50088">
    <property type="entry name" value="ANK_REPEAT"/>
    <property type="match status" value="18"/>
</dbReference>
<dbReference type="eggNOG" id="KOG4177">
    <property type="taxonomic scope" value="Eukaryota"/>
</dbReference>
<dbReference type="PRINTS" id="PR01415">
    <property type="entry name" value="ANKYRIN"/>
</dbReference>
<dbReference type="SMART" id="SM00248">
    <property type="entry name" value="ANK"/>
    <property type="match status" value="22"/>
</dbReference>
<evidence type="ECO:0000256" key="4">
    <source>
        <dbReference type="SAM" id="MobiDB-lite"/>
    </source>
</evidence>
<keyword evidence="6" id="KW-1185">Reference proteome</keyword>
<organism evidence="5 6">
    <name type="scientific">Thecamonas trahens ATCC 50062</name>
    <dbReference type="NCBI Taxonomy" id="461836"/>
    <lineage>
        <taxon>Eukaryota</taxon>
        <taxon>Apusozoa</taxon>
        <taxon>Apusomonadida</taxon>
        <taxon>Apusomonadidae</taxon>
        <taxon>Thecamonas</taxon>
    </lineage>
</organism>
<dbReference type="InterPro" id="IPR036770">
    <property type="entry name" value="Ankyrin_rpt-contain_sf"/>
</dbReference>
<dbReference type="Pfam" id="PF12796">
    <property type="entry name" value="Ank_2"/>
    <property type="match status" value="7"/>
</dbReference>
<feature type="repeat" description="ANK" evidence="3">
    <location>
        <begin position="844"/>
        <end position="876"/>
    </location>
</feature>
<name>A0A0L0D2R1_THETB</name>
<feature type="compositionally biased region" description="Low complexity" evidence="4">
    <location>
        <begin position="1081"/>
        <end position="1107"/>
    </location>
</feature>
<dbReference type="Proteomes" id="UP000054408">
    <property type="component" value="Unassembled WGS sequence"/>
</dbReference>
<feature type="repeat" description="ANK" evidence="3">
    <location>
        <begin position="252"/>
        <end position="274"/>
    </location>
</feature>
<feature type="repeat" description="ANK" evidence="3">
    <location>
        <begin position="668"/>
        <end position="700"/>
    </location>
</feature>
<feature type="repeat" description="ANK" evidence="3">
    <location>
        <begin position="775"/>
        <end position="800"/>
    </location>
</feature>
<feature type="repeat" description="ANK" evidence="3">
    <location>
        <begin position="1021"/>
        <end position="1053"/>
    </location>
</feature>
<feature type="repeat" description="ANK" evidence="3">
    <location>
        <begin position="498"/>
        <end position="530"/>
    </location>
</feature>
<feature type="repeat" description="ANK" evidence="3">
    <location>
        <begin position="323"/>
        <end position="359"/>
    </location>
</feature>
<dbReference type="GeneID" id="25562571"/>
<feature type="repeat" description="ANK" evidence="3">
    <location>
        <begin position="72"/>
        <end position="107"/>
    </location>
</feature>
<feature type="repeat" description="ANK" evidence="3">
    <location>
        <begin position="947"/>
        <end position="984"/>
    </location>
</feature>
<dbReference type="RefSeq" id="XP_013760272.1">
    <property type="nucleotide sequence ID" value="XM_013904818.1"/>
</dbReference>
<evidence type="ECO:0000313" key="5">
    <source>
        <dbReference type="EMBL" id="KNC46491.1"/>
    </source>
</evidence>
<keyword evidence="1" id="KW-0677">Repeat</keyword>
<evidence type="ECO:0000313" key="6">
    <source>
        <dbReference type="Proteomes" id="UP000054408"/>
    </source>
</evidence>
<dbReference type="Pfam" id="PF00023">
    <property type="entry name" value="Ank"/>
    <property type="match status" value="2"/>
</dbReference>
<evidence type="ECO:0000256" key="1">
    <source>
        <dbReference type="ARBA" id="ARBA00022737"/>
    </source>
</evidence>
<evidence type="ECO:0000256" key="3">
    <source>
        <dbReference type="PROSITE-ProRule" id="PRU00023"/>
    </source>
</evidence>
<evidence type="ECO:0000256" key="2">
    <source>
        <dbReference type="ARBA" id="ARBA00023043"/>
    </source>
</evidence>
<dbReference type="InterPro" id="IPR051165">
    <property type="entry name" value="Multifunctional_ANK_Repeat"/>
</dbReference>
<feature type="repeat" description="ANK" evidence="3">
    <location>
        <begin position="465"/>
        <end position="497"/>
    </location>
</feature>
<dbReference type="InterPro" id="IPR002110">
    <property type="entry name" value="Ankyrin_rpt"/>
</dbReference>
<feature type="region of interest" description="Disordered" evidence="4">
    <location>
        <begin position="1074"/>
        <end position="1162"/>
    </location>
</feature>
<feature type="repeat" description="ANK" evidence="3">
    <location>
        <begin position="991"/>
        <end position="1020"/>
    </location>
</feature>
<dbReference type="OrthoDB" id="195446at2759"/>
<feature type="repeat" description="ANK" evidence="3">
    <location>
        <begin position="108"/>
        <end position="140"/>
    </location>
</feature>
<dbReference type="STRING" id="461836.A0A0L0D2R1"/>
<keyword evidence="2 3" id="KW-0040">ANK repeat</keyword>
<feature type="repeat" description="ANK" evidence="3">
    <location>
        <begin position="877"/>
        <end position="909"/>
    </location>
</feature>
<feature type="repeat" description="ANK" evidence="3">
    <location>
        <begin position="809"/>
        <end position="834"/>
    </location>
</feature>
<dbReference type="PANTHER" id="PTHR24123">
    <property type="entry name" value="ANKYRIN REPEAT-CONTAINING"/>
    <property type="match status" value="1"/>
</dbReference>
<feature type="compositionally biased region" description="Basic residues" evidence="4">
    <location>
        <begin position="1135"/>
        <end position="1152"/>
    </location>
</feature>
<feature type="repeat" description="ANK" evidence="3">
    <location>
        <begin position="219"/>
        <end position="251"/>
    </location>
</feature>
<dbReference type="OMA" id="HLMRHNA"/>
<feature type="repeat" description="ANK" evidence="3">
    <location>
        <begin position="910"/>
        <end position="934"/>
    </location>
</feature>
<dbReference type="PANTHER" id="PTHR24123:SF33">
    <property type="entry name" value="PROTEIN HOS4"/>
    <property type="match status" value="1"/>
</dbReference>
<proteinExistence type="predicted"/>
<dbReference type="eggNOG" id="KOG0505">
    <property type="taxonomic scope" value="Eukaryota"/>
</dbReference>
<sequence>MASLAALNATKAGDLGRVSQILSTHPSAAATKDANGLSLLHWASTGNGGHDLVTTLLQYPVVRAYVSLPSRAGVTPLHLAAASKHPHSHLIVDALIAAGADVNARNSDGRTPLHAAAFAGASHVVARLIAAGADVRVRDADGASPMDCALRGGVKQRDALAAALGRELTDADTSRRNVLGADAGSPEFRLWSAAQVGALDVVRSLVEVEHVDCGVADADGVTAMHFAASGGHVDVLDYLLGHHATVNCVSHAGVVPLHLAAAAGHLPATRLLLDASVGSAEYAKNAPDNLGRTPLHMAAWEGHFDVVAALLDADVRIDIATHRGNSVLHMAAAPSPTKPKAALVQLLLDAGLLADVPNLAGQTPADLAALEAESISLLLAPESGAVRLGSSVGTSSALDAARAGDTLAFKTCLASAPTANDRTLALAAVDAAGFTALHWAAYFGHTDIVTEALAHGASTAARAHDGRTALSLAAAEGRTQVVDLLLQAGASVSDADNDGRTPLHAATAHLHVPSVAALMAAGANPSTTDRTLATPLSYLHSRVSAMLKLLAPKLEGSGAVALRAAVDAGELATFVALLDAGVSPNVRAPDGSAPIHWVVTARMAAPSLTHRAAAAGMLDALLAQDGVAVDAPDNARWTALMWAAGGGLDSFVHSLLAAGAFPDAVNSDGRTALHLAVFESQTRAVAALLDAGASPNTRDALGNTPDQYAKRPDVQALLSRSQVSYTAAAAAADAAPTDEIHAALRRAAAEGRADVVKRALDTNGLGADPNAPDEEGVTALHWAAEMGHANVAALLLAHPAIAPNATTAHGATPLHWAVDGGARDVVLALLAQPAIEVSPRLASTGATPLHAAVRAGMEAISTDLVRAGADVAARDSQGDTPLHAAVELGSVPLVRLLLEAGAPATAAGHGGLTPLHLAVGRNRDAIVAMLLSGGRICERDINASDETGATPLHYALVGLLAGRNNEDEIEVLLSLGADVHARCDAPPGVGTALHFAALDNHVPIASALLGLGADVNARNMHGLTPLHYVADNGHLEMAAVLLASGADIHAPSNTGESPLEWAADNAHLHALLSSGSPPVPASTLSSMTPASSSSAAASSSSSSSPSSSSPPPTASSSSHGFSLAVSSTSSCTPLRPRHRRLRRRRRVRRRKPATVPSFSYED</sequence>
<dbReference type="PROSITE" id="PS50297">
    <property type="entry name" value="ANK_REP_REGION"/>
    <property type="match status" value="16"/>
</dbReference>
<dbReference type="AlphaFoldDB" id="A0A0L0D2R1"/>
<protein>
    <submittedName>
        <fullName evidence="5">Uncharacterized protein</fullName>
    </submittedName>
</protein>
<gene>
    <name evidence="5" type="ORF">AMSG_02926</name>
</gene>
<dbReference type="SUPFAM" id="SSF48403">
    <property type="entry name" value="Ankyrin repeat"/>
    <property type="match status" value="4"/>
</dbReference>